<dbReference type="InterPro" id="IPR019402">
    <property type="entry name" value="CWH43_N"/>
</dbReference>
<gene>
    <name evidence="8" type="ORF">HZH68_012917</name>
</gene>
<keyword evidence="3 6" id="KW-0812">Transmembrane</keyword>
<evidence type="ECO:0000256" key="2">
    <source>
        <dbReference type="ARBA" id="ARBA00006565"/>
    </source>
</evidence>
<evidence type="ECO:0000259" key="7">
    <source>
        <dbReference type="Pfam" id="PF10277"/>
    </source>
</evidence>
<dbReference type="InterPro" id="IPR050911">
    <property type="entry name" value="DRAM/TMEM150_Autophagy_Mod"/>
</dbReference>
<evidence type="ECO:0000256" key="5">
    <source>
        <dbReference type="ARBA" id="ARBA00023136"/>
    </source>
</evidence>
<feature type="transmembrane region" description="Helical" evidence="6">
    <location>
        <begin position="211"/>
        <end position="229"/>
    </location>
</feature>
<evidence type="ECO:0000256" key="1">
    <source>
        <dbReference type="ARBA" id="ARBA00004127"/>
    </source>
</evidence>
<keyword evidence="4 6" id="KW-1133">Transmembrane helix</keyword>
<dbReference type="EMBL" id="JACSDZ010000014">
    <property type="protein sequence ID" value="KAF7387240.1"/>
    <property type="molecule type" value="Genomic_DNA"/>
</dbReference>
<reference evidence="8" key="1">
    <citation type="journal article" date="2020" name="G3 (Bethesda)">
        <title>High-Quality Assemblies for Three Invasive Social Wasps from the &lt;i&gt;Vespula&lt;/i&gt; Genus.</title>
        <authorList>
            <person name="Harrop T.W.R."/>
            <person name="Guhlin J."/>
            <person name="McLaughlin G.M."/>
            <person name="Permina E."/>
            <person name="Stockwell P."/>
            <person name="Gilligan J."/>
            <person name="Le Lec M.F."/>
            <person name="Gruber M.A.M."/>
            <person name="Quinn O."/>
            <person name="Lovegrove M."/>
            <person name="Duncan E.J."/>
            <person name="Remnant E.J."/>
            <person name="Van Eeckhoven J."/>
            <person name="Graham B."/>
            <person name="Knapp R.A."/>
            <person name="Langford K.W."/>
            <person name="Kronenberg Z."/>
            <person name="Press M.O."/>
            <person name="Eacker S.M."/>
            <person name="Wilson-Rankin E.E."/>
            <person name="Purcell J."/>
            <person name="Lester P.J."/>
            <person name="Dearden P.K."/>
        </authorList>
    </citation>
    <scope>NUCLEOTIDE SEQUENCE</scope>
    <source>
        <strain evidence="8">Linc-1</strain>
    </source>
</reference>
<feature type="domain" description="CWH43-like N-terminal" evidence="7">
    <location>
        <begin position="103"/>
        <end position="359"/>
    </location>
</feature>
<keyword evidence="9" id="KW-1185">Reference proteome</keyword>
<organism evidence="8 9">
    <name type="scientific">Vespula germanica</name>
    <name type="common">German yellow jacket</name>
    <name type="synonym">Paravespula germanica</name>
    <dbReference type="NCBI Taxonomy" id="30212"/>
    <lineage>
        <taxon>Eukaryota</taxon>
        <taxon>Metazoa</taxon>
        <taxon>Ecdysozoa</taxon>
        <taxon>Arthropoda</taxon>
        <taxon>Hexapoda</taxon>
        <taxon>Insecta</taxon>
        <taxon>Pterygota</taxon>
        <taxon>Neoptera</taxon>
        <taxon>Endopterygota</taxon>
        <taxon>Hymenoptera</taxon>
        <taxon>Apocrita</taxon>
        <taxon>Aculeata</taxon>
        <taxon>Vespoidea</taxon>
        <taxon>Vespidae</taxon>
        <taxon>Vespinae</taxon>
        <taxon>Vespula</taxon>
    </lineage>
</organism>
<feature type="transmembrane region" description="Helical" evidence="6">
    <location>
        <begin position="286"/>
        <end position="311"/>
    </location>
</feature>
<evidence type="ECO:0000256" key="4">
    <source>
        <dbReference type="ARBA" id="ARBA00022989"/>
    </source>
</evidence>
<evidence type="ECO:0000256" key="6">
    <source>
        <dbReference type="SAM" id="Phobius"/>
    </source>
</evidence>
<feature type="transmembrane region" description="Helical" evidence="6">
    <location>
        <begin position="182"/>
        <end position="205"/>
    </location>
</feature>
<dbReference type="Pfam" id="PF10277">
    <property type="entry name" value="Frag1"/>
    <property type="match status" value="1"/>
</dbReference>
<accession>A0A834MVX3</accession>
<name>A0A834MVX3_VESGE</name>
<evidence type="ECO:0000313" key="9">
    <source>
        <dbReference type="Proteomes" id="UP000617340"/>
    </source>
</evidence>
<dbReference type="GO" id="GO:0012505">
    <property type="term" value="C:endomembrane system"/>
    <property type="evidence" value="ECO:0007669"/>
    <property type="project" value="UniProtKB-SubCell"/>
</dbReference>
<dbReference type="AlphaFoldDB" id="A0A834MVX3"/>
<dbReference type="Proteomes" id="UP000617340">
    <property type="component" value="Unassembled WGS sequence"/>
</dbReference>
<feature type="transmembrane region" description="Helical" evidence="6">
    <location>
        <begin position="331"/>
        <end position="357"/>
    </location>
</feature>
<evidence type="ECO:0000313" key="8">
    <source>
        <dbReference type="EMBL" id="KAF7387240.1"/>
    </source>
</evidence>
<keyword evidence="5 6" id="KW-0472">Membrane</keyword>
<protein>
    <recommendedName>
        <fullName evidence="7">CWH43-like N-terminal domain-containing protein</fullName>
    </recommendedName>
</protein>
<comment type="subcellular location">
    <subcellularLocation>
        <location evidence="1">Endomembrane system</location>
        <topology evidence="1">Multi-pass membrane protein</topology>
    </subcellularLocation>
</comment>
<comment type="similarity">
    <text evidence="2">Belongs to the DRAM/TMEM150 family.</text>
</comment>
<proteinExistence type="inferred from homology"/>
<comment type="caution">
    <text evidence="8">The sequence shown here is derived from an EMBL/GenBank/DDBJ whole genome shotgun (WGS) entry which is preliminary data.</text>
</comment>
<evidence type="ECO:0000256" key="3">
    <source>
        <dbReference type="ARBA" id="ARBA00022692"/>
    </source>
</evidence>
<dbReference type="PANTHER" id="PTHR21324">
    <property type="entry name" value="FASTING-INDUCIBLE INTEGRAL MEMBRANE PROTEIN TM6P1-RELATED"/>
    <property type="match status" value="1"/>
</dbReference>
<feature type="transmembrane region" description="Helical" evidence="6">
    <location>
        <begin position="143"/>
        <end position="161"/>
    </location>
</feature>
<sequence length="386" mass="44951">MEVSNLSPTLKHRRKFERIETTNTNDHDTSSVNHNSDLYTISKLCACINQKAQTLPDCCKESTDKCFLQEEKDFIDPIDVSSIQKSYIIEMNKTILKLLHYHIAVLILIASFGTFFLCLYMDHAELGYMYISEAAYYYPETSFFAQFVNLVGLFVGMGILLRHLVLLQFIRDRGENMITKKFSNISTLFGIVIVIGINLIGNFPIVQPCYAFHYTGVLLLFLGVTVYTITQFRYWIHYIDIGYSTNILTVYLKSTLNNSQNITPNNFSMNHTKITKEMIGILSDRYIYYVRIIFTTILFILLLLIIIPGIIATSEFNGTNYRKWTRNDNGWFLHNVSVVAEWLYVFLSGVYLVTFVYEYNTIYFEMPMIKITYLDKKEKKELRSEI</sequence>
<dbReference type="PANTHER" id="PTHR21324:SF2">
    <property type="entry name" value="EG:22E5.9 PROTEIN"/>
    <property type="match status" value="1"/>
</dbReference>
<feature type="transmembrane region" description="Helical" evidence="6">
    <location>
        <begin position="101"/>
        <end position="123"/>
    </location>
</feature>